<evidence type="ECO:0000256" key="3">
    <source>
        <dbReference type="ARBA" id="ARBA00023002"/>
    </source>
</evidence>
<proteinExistence type="inferred from homology"/>
<dbReference type="Proteomes" id="UP000799537">
    <property type="component" value="Unassembled WGS sequence"/>
</dbReference>
<keyword evidence="5" id="KW-1185">Reference proteome</keyword>
<protein>
    <submittedName>
        <fullName evidence="4">Uncharacterized protein</fullName>
    </submittedName>
</protein>
<dbReference type="Pfam" id="PF23441">
    <property type="entry name" value="SDR"/>
    <property type="match status" value="1"/>
</dbReference>
<evidence type="ECO:0000313" key="5">
    <source>
        <dbReference type="Proteomes" id="UP000799537"/>
    </source>
</evidence>
<dbReference type="GeneID" id="54566146"/>
<keyword evidence="2" id="KW-0521">NADP</keyword>
<dbReference type="InterPro" id="IPR002347">
    <property type="entry name" value="SDR_fam"/>
</dbReference>
<dbReference type="InterPro" id="IPR057571">
    <property type="entry name" value="SDR_PhqE-like"/>
</dbReference>
<evidence type="ECO:0000313" key="4">
    <source>
        <dbReference type="EMBL" id="KAF2166631.1"/>
    </source>
</evidence>
<dbReference type="Gene3D" id="3.40.50.720">
    <property type="entry name" value="NAD(P)-binding Rossmann-like Domain"/>
    <property type="match status" value="1"/>
</dbReference>
<evidence type="ECO:0000256" key="2">
    <source>
        <dbReference type="ARBA" id="ARBA00022857"/>
    </source>
</evidence>
<accession>A0A6A6CHY3</accession>
<dbReference type="OrthoDB" id="294295at2759"/>
<reference evidence="4" key="1">
    <citation type="journal article" date="2020" name="Stud. Mycol.">
        <title>101 Dothideomycetes genomes: a test case for predicting lifestyles and emergence of pathogens.</title>
        <authorList>
            <person name="Haridas S."/>
            <person name="Albert R."/>
            <person name="Binder M."/>
            <person name="Bloem J."/>
            <person name="Labutti K."/>
            <person name="Salamov A."/>
            <person name="Andreopoulos B."/>
            <person name="Baker S."/>
            <person name="Barry K."/>
            <person name="Bills G."/>
            <person name="Bluhm B."/>
            <person name="Cannon C."/>
            <person name="Castanera R."/>
            <person name="Culley D."/>
            <person name="Daum C."/>
            <person name="Ezra D."/>
            <person name="Gonzalez J."/>
            <person name="Henrissat B."/>
            <person name="Kuo A."/>
            <person name="Liang C."/>
            <person name="Lipzen A."/>
            <person name="Lutzoni F."/>
            <person name="Magnuson J."/>
            <person name="Mondo S."/>
            <person name="Nolan M."/>
            <person name="Ohm R."/>
            <person name="Pangilinan J."/>
            <person name="Park H.-J."/>
            <person name="Ramirez L."/>
            <person name="Alfaro M."/>
            <person name="Sun H."/>
            <person name="Tritt A."/>
            <person name="Yoshinaga Y."/>
            <person name="Zwiers L.-H."/>
            <person name="Turgeon B."/>
            <person name="Goodwin S."/>
            <person name="Spatafora J."/>
            <person name="Crous P."/>
            <person name="Grigoriev I."/>
        </authorList>
    </citation>
    <scope>NUCLEOTIDE SEQUENCE</scope>
    <source>
        <strain evidence="4">ATCC 36951</strain>
    </source>
</reference>
<dbReference type="SUPFAM" id="SSF51735">
    <property type="entry name" value="NAD(P)-binding Rossmann-fold domains"/>
    <property type="match status" value="1"/>
</dbReference>
<gene>
    <name evidence="4" type="ORF">M409DRAFT_54958</name>
</gene>
<comment type="similarity">
    <text evidence="1">Belongs to the short-chain dehydrogenases/reductases (SDR) family.</text>
</comment>
<dbReference type="PANTHER" id="PTHR43477:SF1">
    <property type="entry name" value="DIHYDROANTICAPSIN 7-DEHYDROGENASE"/>
    <property type="match status" value="1"/>
</dbReference>
<dbReference type="AlphaFoldDB" id="A0A6A6CHY3"/>
<dbReference type="RefSeq" id="XP_033667520.1">
    <property type="nucleotide sequence ID" value="XM_033812874.1"/>
</dbReference>
<sequence length="262" mass="28012">MADSTKHSSRLTRRKVLIFGGTSGLGYGAAEACIENGMTVVIASSSEAKINTSIERILESYPSARDQVSGHVCDIGNRTTLEDNIVGLFEKIGKVDHIIYTAGSPLDTVTLPLEQITVDSAIESHIIRYFAPMILGKHAKKYLSPGPYSSITFTSGTIALRPRIGWVLANGVMAAVEGLTKALALELAPIRVNIVQPGAVGTEMWDILGEEAVKGLKASVETNAPTKRLAQPEDIAESYIYTLRDINLTGAVIKTDSGADLK</sequence>
<dbReference type="InterPro" id="IPR036291">
    <property type="entry name" value="NAD(P)-bd_dom_sf"/>
</dbReference>
<evidence type="ECO:0000256" key="1">
    <source>
        <dbReference type="ARBA" id="ARBA00006484"/>
    </source>
</evidence>
<dbReference type="PRINTS" id="PR00081">
    <property type="entry name" value="GDHRDH"/>
</dbReference>
<dbReference type="EMBL" id="ML993596">
    <property type="protein sequence ID" value="KAF2166631.1"/>
    <property type="molecule type" value="Genomic_DNA"/>
</dbReference>
<dbReference type="GO" id="GO:0016491">
    <property type="term" value="F:oxidoreductase activity"/>
    <property type="evidence" value="ECO:0007669"/>
    <property type="project" value="UniProtKB-KW"/>
</dbReference>
<name>A0A6A6CHY3_ZASCE</name>
<dbReference type="InterPro" id="IPR051122">
    <property type="entry name" value="SDR_DHRS6-like"/>
</dbReference>
<keyword evidence="3" id="KW-0560">Oxidoreductase</keyword>
<dbReference type="PANTHER" id="PTHR43477">
    <property type="entry name" value="DIHYDROANTICAPSIN 7-DEHYDROGENASE"/>
    <property type="match status" value="1"/>
</dbReference>
<dbReference type="CDD" id="cd05233">
    <property type="entry name" value="SDR_c"/>
    <property type="match status" value="1"/>
</dbReference>
<organism evidence="4 5">
    <name type="scientific">Zasmidium cellare ATCC 36951</name>
    <dbReference type="NCBI Taxonomy" id="1080233"/>
    <lineage>
        <taxon>Eukaryota</taxon>
        <taxon>Fungi</taxon>
        <taxon>Dikarya</taxon>
        <taxon>Ascomycota</taxon>
        <taxon>Pezizomycotina</taxon>
        <taxon>Dothideomycetes</taxon>
        <taxon>Dothideomycetidae</taxon>
        <taxon>Mycosphaerellales</taxon>
        <taxon>Mycosphaerellaceae</taxon>
        <taxon>Zasmidium</taxon>
    </lineage>
</organism>